<sequence>MDRGARTPAGRAIDLLLANPARSVLTGFAAFITLGTLLLRLPIAHEEGQSTDLITALFTATSATCVTGLVTVDTATHWSAFGEGVILALIQVGGFGVMSAASLLVLLLGRRLTGATSILSQAESRAVEHEEARFVLRGIARVTLLVQGVVAIALFLRFWLGYDMPVGQAAYHGFFHSLSAFNNAGFGLRADSITPWAQDPLINLPLMAAVMIGGIGFPVLWGLRRHLFRVGRWSVHMLVTVWVSVFLWVAGALAFAVFEWTNPKTLGALSPGGRVMASAFQSVVARTAGFNSVSIGDLHPETLLTLDALMFVGGGSAGTAGGLKVGTFALLGFVIWAELRGEPTVHAFHRRLPSATIRQALTVALLSVGGVATGTAGLLIATDAELDAVLFEAVSAFATVGMSTGLTPELGVGGQLIVIGLMFFGRLGPITLGAALALRNRPRRYEVPEERVLVG</sequence>
<name>A0A560WHQ4_9MICO</name>
<evidence type="ECO:0000256" key="7">
    <source>
        <dbReference type="ARBA" id="ARBA00023136"/>
    </source>
</evidence>
<evidence type="ECO:0000256" key="3">
    <source>
        <dbReference type="ARBA" id="ARBA00022475"/>
    </source>
</evidence>
<feature type="transmembrane region" description="Helical" evidence="8">
    <location>
        <begin position="416"/>
        <end position="438"/>
    </location>
</feature>
<keyword evidence="6" id="KW-0406">Ion transport</keyword>
<evidence type="ECO:0000256" key="4">
    <source>
        <dbReference type="ARBA" id="ARBA00022692"/>
    </source>
</evidence>
<evidence type="ECO:0000313" key="9">
    <source>
        <dbReference type="EMBL" id="TWD17090.1"/>
    </source>
</evidence>
<evidence type="ECO:0000256" key="5">
    <source>
        <dbReference type="ARBA" id="ARBA00022989"/>
    </source>
</evidence>
<dbReference type="PANTHER" id="PTHR32024:SF1">
    <property type="entry name" value="KTR SYSTEM POTASSIUM UPTAKE PROTEIN B"/>
    <property type="match status" value="1"/>
</dbReference>
<keyword evidence="2" id="KW-0813">Transport</keyword>
<keyword evidence="7 8" id="KW-0472">Membrane</keyword>
<evidence type="ECO:0000313" key="10">
    <source>
        <dbReference type="Proteomes" id="UP000315628"/>
    </source>
</evidence>
<keyword evidence="4 8" id="KW-0812">Transmembrane</keyword>
<feature type="transmembrane region" description="Helical" evidence="8">
    <location>
        <begin position="20"/>
        <end position="41"/>
    </location>
</feature>
<keyword evidence="3" id="KW-1003">Cell membrane</keyword>
<feature type="transmembrane region" description="Helical" evidence="8">
    <location>
        <begin position="360"/>
        <end position="381"/>
    </location>
</feature>
<organism evidence="9 10">
    <name type="scientific">Marihabitans asiaticum</name>
    <dbReference type="NCBI Taxonomy" id="415218"/>
    <lineage>
        <taxon>Bacteria</taxon>
        <taxon>Bacillati</taxon>
        <taxon>Actinomycetota</taxon>
        <taxon>Actinomycetes</taxon>
        <taxon>Micrococcales</taxon>
        <taxon>Intrasporangiaceae</taxon>
        <taxon>Marihabitans</taxon>
    </lineage>
</organism>
<evidence type="ECO:0000256" key="1">
    <source>
        <dbReference type="ARBA" id="ARBA00004651"/>
    </source>
</evidence>
<dbReference type="OrthoDB" id="9810952at2"/>
<dbReference type="GO" id="GO:0030001">
    <property type="term" value="P:metal ion transport"/>
    <property type="evidence" value="ECO:0007669"/>
    <property type="project" value="UniProtKB-ARBA"/>
</dbReference>
<protein>
    <submittedName>
        <fullName evidence="9">Trk-type K+ transport system membrane component</fullName>
    </submittedName>
</protein>
<feature type="transmembrane region" description="Helical" evidence="8">
    <location>
        <begin position="235"/>
        <end position="258"/>
    </location>
</feature>
<keyword evidence="5 8" id="KW-1133">Transmembrane helix</keyword>
<dbReference type="GO" id="GO:0008324">
    <property type="term" value="F:monoatomic cation transmembrane transporter activity"/>
    <property type="evidence" value="ECO:0007669"/>
    <property type="project" value="InterPro"/>
</dbReference>
<dbReference type="Pfam" id="PF02386">
    <property type="entry name" value="TrkH"/>
    <property type="match status" value="1"/>
</dbReference>
<evidence type="ECO:0000256" key="2">
    <source>
        <dbReference type="ARBA" id="ARBA00022448"/>
    </source>
</evidence>
<reference evidence="9 10" key="1">
    <citation type="submission" date="2019-06" db="EMBL/GenBank/DDBJ databases">
        <title>Sequencing the genomes of 1000 actinobacteria strains.</title>
        <authorList>
            <person name="Klenk H.-P."/>
        </authorList>
    </citation>
    <scope>NUCLEOTIDE SEQUENCE [LARGE SCALE GENOMIC DNA]</scope>
    <source>
        <strain evidence="9 10">DSM 18935</strain>
    </source>
</reference>
<feature type="transmembrane region" description="Helical" evidence="8">
    <location>
        <begin position="142"/>
        <end position="160"/>
    </location>
</feature>
<dbReference type="PANTHER" id="PTHR32024">
    <property type="entry name" value="TRK SYSTEM POTASSIUM UPTAKE PROTEIN TRKG-RELATED"/>
    <property type="match status" value="1"/>
</dbReference>
<accession>A0A560WHQ4</accession>
<dbReference type="Proteomes" id="UP000315628">
    <property type="component" value="Unassembled WGS sequence"/>
</dbReference>
<feature type="transmembrane region" description="Helical" evidence="8">
    <location>
        <begin position="84"/>
        <end position="108"/>
    </location>
</feature>
<dbReference type="InterPro" id="IPR003445">
    <property type="entry name" value="Cat_transpt"/>
</dbReference>
<proteinExistence type="predicted"/>
<dbReference type="GO" id="GO:0005886">
    <property type="term" value="C:plasma membrane"/>
    <property type="evidence" value="ECO:0007669"/>
    <property type="project" value="UniProtKB-SubCell"/>
</dbReference>
<feature type="transmembrane region" description="Helical" evidence="8">
    <location>
        <begin position="202"/>
        <end position="223"/>
    </location>
</feature>
<evidence type="ECO:0000256" key="8">
    <source>
        <dbReference type="SAM" id="Phobius"/>
    </source>
</evidence>
<keyword evidence="10" id="KW-1185">Reference proteome</keyword>
<feature type="transmembrane region" description="Helical" evidence="8">
    <location>
        <begin position="308"/>
        <end position="339"/>
    </location>
</feature>
<dbReference type="EMBL" id="VIUW01000001">
    <property type="protein sequence ID" value="TWD17090.1"/>
    <property type="molecule type" value="Genomic_DNA"/>
</dbReference>
<evidence type="ECO:0000256" key="6">
    <source>
        <dbReference type="ARBA" id="ARBA00023065"/>
    </source>
</evidence>
<dbReference type="RefSeq" id="WP_144855486.1">
    <property type="nucleotide sequence ID" value="NZ_BAAAYT010000002.1"/>
</dbReference>
<comment type="subcellular location">
    <subcellularLocation>
        <location evidence="1">Cell membrane</location>
        <topology evidence="1">Multi-pass membrane protein</topology>
    </subcellularLocation>
</comment>
<comment type="caution">
    <text evidence="9">The sequence shown here is derived from an EMBL/GenBank/DDBJ whole genome shotgun (WGS) entry which is preliminary data.</text>
</comment>
<gene>
    <name evidence="9" type="ORF">FB557_0648</name>
</gene>
<dbReference type="AlphaFoldDB" id="A0A560WHQ4"/>